<comment type="subcellular location">
    <subcellularLocation>
        <location evidence="1">Cell membrane</location>
        <topology evidence="1">Multi-pass membrane protein</topology>
    </subcellularLocation>
</comment>
<evidence type="ECO:0000256" key="9">
    <source>
        <dbReference type="ARBA" id="ARBA00023136"/>
    </source>
</evidence>
<feature type="transmembrane region" description="Helical" evidence="13">
    <location>
        <begin position="520"/>
        <end position="539"/>
    </location>
</feature>
<keyword evidence="4" id="KW-1003">Cell membrane</keyword>
<accession>A0A8B7XVP2</accession>
<keyword evidence="7" id="KW-0915">Sodium</keyword>
<dbReference type="AlphaFoldDB" id="A0A8B7XVP2"/>
<dbReference type="OrthoDB" id="6132759at2759"/>
<feature type="transmembrane region" description="Helical" evidence="13">
    <location>
        <begin position="208"/>
        <end position="227"/>
    </location>
</feature>
<dbReference type="GeneID" id="110976174"/>
<gene>
    <name evidence="15" type="primary">LOC110976174</name>
</gene>
<dbReference type="GO" id="GO:0005886">
    <property type="term" value="C:plasma membrane"/>
    <property type="evidence" value="ECO:0007669"/>
    <property type="project" value="UniProtKB-SubCell"/>
</dbReference>
<dbReference type="NCBIfam" id="TIGR00813">
    <property type="entry name" value="sss"/>
    <property type="match status" value="1"/>
</dbReference>
<evidence type="ECO:0000256" key="3">
    <source>
        <dbReference type="ARBA" id="ARBA00022448"/>
    </source>
</evidence>
<reference evidence="15" key="1">
    <citation type="submission" date="2025-08" db="UniProtKB">
        <authorList>
            <consortium name="RefSeq"/>
        </authorList>
    </citation>
    <scope>IDENTIFICATION</scope>
</reference>
<evidence type="ECO:0000256" key="7">
    <source>
        <dbReference type="ARBA" id="ARBA00023053"/>
    </source>
</evidence>
<feature type="transmembrane region" description="Helical" evidence="13">
    <location>
        <begin position="288"/>
        <end position="307"/>
    </location>
</feature>
<keyword evidence="5 13" id="KW-0812">Transmembrane</keyword>
<keyword evidence="14" id="KW-1185">Reference proteome</keyword>
<feature type="transmembrane region" description="Helical" evidence="13">
    <location>
        <begin position="488"/>
        <end position="508"/>
    </location>
</feature>
<evidence type="ECO:0000256" key="8">
    <source>
        <dbReference type="ARBA" id="ARBA00023065"/>
    </source>
</evidence>
<name>A0A8B7XVP2_ACAPL</name>
<feature type="transmembrane region" description="Helical" evidence="13">
    <location>
        <begin position="103"/>
        <end position="121"/>
    </location>
</feature>
<evidence type="ECO:0000313" key="15">
    <source>
        <dbReference type="RefSeq" id="XP_022084928.1"/>
    </source>
</evidence>
<dbReference type="InterPro" id="IPR038377">
    <property type="entry name" value="Na/Glc_symporter_sf"/>
</dbReference>
<evidence type="ECO:0000256" key="10">
    <source>
        <dbReference type="ARBA" id="ARBA00023201"/>
    </source>
</evidence>
<keyword evidence="3" id="KW-0813">Transport</keyword>
<evidence type="ECO:0000256" key="1">
    <source>
        <dbReference type="ARBA" id="ARBA00004651"/>
    </source>
</evidence>
<dbReference type="GO" id="GO:0006814">
    <property type="term" value="P:sodium ion transport"/>
    <property type="evidence" value="ECO:0007669"/>
    <property type="project" value="UniProtKB-KW"/>
</dbReference>
<dbReference type="Proteomes" id="UP000694845">
    <property type="component" value="Unplaced"/>
</dbReference>
<dbReference type="InterPro" id="IPR001734">
    <property type="entry name" value="Na/solute_symporter"/>
</dbReference>
<dbReference type="PROSITE" id="PS50283">
    <property type="entry name" value="NA_SOLUT_SYMP_3"/>
    <property type="match status" value="1"/>
</dbReference>
<dbReference type="Pfam" id="PF00474">
    <property type="entry name" value="SSF"/>
    <property type="match status" value="2"/>
</dbReference>
<feature type="compositionally biased region" description="Low complexity" evidence="12">
    <location>
        <begin position="458"/>
        <end position="468"/>
    </location>
</feature>
<keyword evidence="8" id="KW-0406">Ion transport</keyword>
<feature type="transmembrane region" description="Helical" evidence="13">
    <location>
        <begin position="178"/>
        <end position="202"/>
    </location>
</feature>
<dbReference type="RefSeq" id="XP_022084928.1">
    <property type="nucleotide sequence ID" value="XM_022229236.1"/>
</dbReference>
<feature type="transmembrane region" description="Helical" evidence="13">
    <location>
        <begin position="239"/>
        <end position="260"/>
    </location>
</feature>
<feature type="transmembrane region" description="Helical" evidence="13">
    <location>
        <begin position="409"/>
        <end position="438"/>
    </location>
</feature>
<evidence type="ECO:0000256" key="11">
    <source>
        <dbReference type="RuleBase" id="RU362091"/>
    </source>
</evidence>
<evidence type="ECO:0000256" key="5">
    <source>
        <dbReference type="ARBA" id="ARBA00022692"/>
    </source>
</evidence>
<dbReference type="PANTHER" id="PTHR42985:SF28">
    <property type="entry name" value="SODIUM-DEPENDENT MULTIVITAMIN TRANSPORTER"/>
    <property type="match status" value="1"/>
</dbReference>
<feature type="transmembrane region" description="Helical" evidence="13">
    <location>
        <begin position="5"/>
        <end position="22"/>
    </location>
</feature>
<dbReference type="InterPro" id="IPR051163">
    <property type="entry name" value="Sodium:Solute_Symporter_SSF"/>
</dbReference>
<feature type="transmembrane region" description="Helical" evidence="13">
    <location>
        <begin position="63"/>
        <end position="82"/>
    </location>
</feature>
<evidence type="ECO:0000256" key="6">
    <source>
        <dbReference type="ARBA" id="ARBA00022989"/>
    </source>
</evidence>
<keyword evidence="9 13" id="KW-0472">Membrane</keyword>
<sequence>MLKLFRRIIVAFVIVVLVGLYFKHVDKTAPGSVKQPAARRERGVAGKMSGAEPNVHPFTWLDYVIFSAMLAVSACTGLYHACAGEGQKSTSKFLMADRSMMSLPVAISVIASYLSAITILGVPSEVFVYGIQYWMVCWSFFIAIPVSALVFIPVFHGLGLTSAYDYLHKRFSPLVRSIGALFFILQTLLYLAVVLYAPALALEAATKFPIFATVLTTGILCTIYTALGGIKAVIWTDVFQFIVLFGSLLTITIMGVIQAGGMKYVWTYNNDRGHLNFFNFSPDPTERLTFWGLIIGGVFNTLPVWAVSQTSVQRFLTAKNLKEAKRSVWFGLPGTVFVLTLVGLIGLVLFAYYNNLETSLVLANSTATTPVMKNDGPQPHYTPNYQSSDQILVYFVSLEFGNIPGIQGLFVACLFAGTLSTVSSGLNALAAVTLMDVVRPWRGPPKQRADSDASQEGSTNTANSATTSASTPLTSVAVNQAQDRWDTIISKILTAVFGVISIGLAFLASKLGSLVKTANTVVGGVGGPLLGVFSLGMLYRRANTGGALIGILVGFYLALWMTIGAATHQDENGNIKEDAFALYRVSFMWYSMFTSMATFLVGVIVSEIIRCCIPDERYKRVDPLLLATFLRPKGWHKSFPGTDSHNPDMRIGDPVFQSLLASGNQSVDQENESLLGDLEGNDIHELGSVINEVTDMRSAQY</sequence>
<organism evidence="14 15">
    <name type="scientific">Acanthaster planci</name>
    <name type="common">Crown-of-thorns starfish</name>
    <dbReference type="NCBI Taxonomy" id="133434"/>
    <lineage>
        <taxon>Eukaryota</taxon>
        <taxon>Metazoa</taxon>
        <taxon>Echinodermata</taxon>
        <taxon>Eleutherozoa</taxon>
        <taxon>Asterozoa</taxon>
        <taxon>Asteroidea</taxon>
        <taxon>Valvatacea</taxon>
        <taxon>Valvatida</taxon>
        <taxon>Acanthasteridae</taxon>
        <taxon>Acanthaster</taxon>
    </lineage>
</organism>
<evidence type="ECO:0000313" key="14">
    <source>
        <dbReference type="Proteomes" id="UP000694845"/>
    </source>
</evidence>
<keyword evidence="10" id="KW-0739">Sodium transport</keyword>
<feature type="region of interest" description="Disordered" evidence="12">
    <location>
        <begin position="443"/>
        <end position="468"/>
    </location>
</feature>
<evidence type="ECO:0000256" key="12">
    <source>
        <dbReference type="SAM" id="MobiDB-lite"/>
    </source>
</evidence>
<evidence type="ECO:0000256" key="4">
    <source>
        <dbReference type="ARBA" id="ARBA00022475"/>
    </source>
</evidence>
<dbReference type="PANTHER" id="PTHR42985">
    <property type="entry name" value="SODIUM-COUPLED MONOCARBOXYLATE TRANSPORTER"/>
    <property type="match status" value="1"/>
</dbReference>
<dbReference type="CDD" id="cd11492">
    <property type="entry name" value="SLC5sbd_NIS-SMVT"/>
    <property type="match status" value="1"/>
</dbReference>
<evidence type="ECO:0000256" key="2">
    <source>
        <dbReference type="ARBA" id="ARBA00006434"/>
    </source>
</evidence>
<feature type="transmembrane region" description="Helical" evidence="13">
    <location>
        <begin position="546"/>
        <end position="567"/>
    </location>
</feature>
<comment type="similarity">
    <text evidence="2 11">Belongs to the sodium:solute symporter (SSF) (TC 2.A.21) family.</text>
</comment>
<dbReference type="KEGG" id="aplc:110976174"/>
<evidence type="ECO:0000256" key="13">
    <source>
        <dbReference type="SAM" id="Phobius"/>
    </source>
</evidence>
<protein>
    <submittedName>
        <fullName evidence="15">Sodium-dependent multivitamin transporter-like isoform X1</fullName>
    </submittedName>
</protein>
<feature type="transmembrane region" description="Helical" evidence="13">
    <location>
        <begin position="328"/>
        <end position="353"/>
    </location>
</feature>
<keyword evidence="6 13" id="KW-1133">Transmembrane helix</keyword>
<dbReference type="GO" id="GO:0015293">
    <property type="term" value="F:symporter activity"/>
    <property type="evidence" value="ECO:0007669"/>
    <property type="project" value="TreeGrafter"/>
</dbReference>
<feature type="transmembrane region" description="Helical" evidence="13">
    <location>
        <begin position="587"/>
        <end position="609"/>
    </location>
</feature>
<proteinExistence type="inferred from homology"/>
<feature type="transmembrane region" description="Helical" evidence="13">
    <location>
        <begin position="133"/>
        <end position="158"/>
    </location>
</feature>
<dbReference type="Gene3D" id="1.20.1730.10">
    <property type="entry name" value="Sodium/glucose cotransporter"/>
    <property type="match status" value="1"/>
</dbReference>